<keyword evidence="2" id="KW-1185">Reference proteome</keyword>
<sequence>MPRSKVEPSAAMRCDLRWCTSAPSFPSAVVPRPGSAERATAADGKLATSDLVRLDGAGEVFPESEVPCWWSVAAE</sequence>
<proteinExistence type="predicted"/>
<accession>A0A365H9C1</accession>
<comment type="caution">
    <text evidence="1">The sequence shown here is derived from an EMBL/GenBank/DDBJ whole genome shotgun (WGS) entry which is preliminary data.</text>
</comment>
<gene>
    <name evidence="1" type="ORF">DPM19_08145</name>
</gene>
<reference evidence="1 2" key="1">
    <citation type="submission" date="2018-06" db="EMBL/GenBank/DDBJ databases">
        <title>Actinomadura craniellae sp. nov. isolated from marine sponge Craniella sp.</title>
        <authorList>
            <person name="Li L."/>
            <person name="Xu Q.H."/>
            <person name="Lin H.W."/>
            <person name="Lu Y.H."/>
        </authorList>
    </citation>
    <scope>NUCLEOTIDE SEQUENCE [LARGE SCALE GENOMIC DNA]</scope>
    <source>
        <strain evidence="1 2">LHW63021</strain>
    </source>
</reference>
<dbReference type="EMBL" id="QLYX01000003">
    <property type="protein sequence ID" value="RAY15740.1"/>
    <property type="molecule type" value="Genomic_DNA"/>
</dbReference>
<dbReference type="Proteomes" id="UP000251891">
    <property type="component" value="Unassembled WGS sequence"/>
</dbReference>
<protein>
    <submittedName>
        <fullName evidence="1">Uncharacterized protein</fullName>
    </submittedName>
</protein>
<name>A0A365H9C1_9ACTN</name>
<dbReference type="AlphaFoldDB" id="A0A365H9C1"/>
<organism evidence="1 2">
    <name type="scientific">Actinomadura craniellae</name>
    <dbReference type="NCBI Taxonomy" id="2231787"/>
    <lineage>
        <taxon>Bacteria</taxon>
        <taxon>Bacillati</taxon>
        <taxon>Actinomycetota</taxon>
        <taxon>Actinomycetes</taxon>
        <taxon>Streptosporangiales</taxon>
        <taxon>Thermomonosporaceae</taxon>
        <taxon>Actinomadura</taxon>
    </lineage>
</organism>
<evidence type="ECO:0000313" key="1">
    <source>
        <dbReference type="EMBL" id="RAY15740.1"/>
    </source>
</evidence>
<evidence type="ECO:0000313" key="2">
    <source>
        <dbReference type="Proteomes" id="UP000251891"/>
    </source>
</evidence>